<dbReference type="SUPFAM" id="SSF103481">
    <property type="entry name" value="Multidrug resistance efflux transporter EmrE"/>
    <property type="match status" value="2"/>
</dbReference>
<feature type="transmembrane region" description="Helical" evidence="6">
    <location>
        <begin position="228"/>
        <end position="246"/>
    </location>
</feature>
<name>A0ABU3TR16_9BACT</name>
<evidence type="ECO:0000313" key="9">
    <source>
        <dbReference type="Proteomes" id="UP001249959"/>
    </source>
</evidence>
<feature type="transmembrane region" description="Helical" evidence="6">
    <location>
        <begin position="129"/>
        <end position="149"/>
    </location>
</feature>
<feature type="transmembrane region" description="Helical" evidence="6">
    <location>
        <begin position="280"/>
        <end position="298"/>
    </location>
</feature>
<dbReference type="InterPro" id="IPR037185">
    <property type="entry name" value="EmrE-like"/>
</dbReference>
<keyword evidence="5 6" id="KW-0472">Membrane</keyword>
<keyword evidence="3 6" id="KW-0812">Transmembrane</keyword>
<feature type="transmembrane region" description="Helical" evidence="6">
    <location>
        <begin position="187"/>
        <end position="208"/>
    </location>
</feature>
<comment type="similarity">
    <text evidence="2">Belongs to the EamA transporter family.</text>
</comment>
<reference evidence="8 9" key="1">
    <citation type="submission" date="2023-09" db="EMBL/GenBank/DDBJ databases">
        <title>Aquirufa genomes.</title>
        <authorList>
            <person name="Pitt A."/>
        </authorList>
    </citation>
    <scope>NUCLEOTIDE SEQUENCE [LARGE SCALE GENOMIC DNA]</scope>
    <source>
        <strain evidence="8 9">LEOWEIH-7C</strain>
    </source>
</reference>
<dbReference type="RefSeq" id="WP_315575457.1">
    <property type="nucleotide sequence ID" value="NZ_JARDXH010000002.1"/>
</dbReference>
<evidence type="ECO:0000313" key="8">
    <source>
        <dbReference type="EMBL" id="MDU0808260.1"/>
    </source>
</evidence>
<dbReference type="InterPro" id="IPR050638">
    <property type="entry name" value="AA-Vitamin_Transporters"/>
</dbReference>
<comment type="subcellular location">
    <subcellularLocation>
        <location evidence="1">Membrane</location>
        <topology evidence="1">Multi-pass membrane protein</topology>
    </subcellularLocation>
</comment>
<keyword evidence="4 6" id="KW-1133">Transmembrane helix</keyword>
<proteinExistence type="inferred from homology"/>
<evidence type="ECO:0000256" key="4">
    <source>
        <dbReference type="ARBA" id="ARBA00022989"/>
    </source>
</evidence>
<evidence type="ECO:0000259" key="7">
    <source>
        <dbReference type="Pfam" id="PF00892"/>
    </source>
</evidence>
<dbReference type="Proteomes" id="UP001249959">
    <property type="component" value="Unassembled WGS sequence"/>
</dbReference>
<evidence type="ECO:0000256" key="3">
    <source>
        <dbReference type="ARBA" id="ARBA00022692"/>
    </source>
</evidence>
<gene>
    <name evidence="8" type="ORF">PQG45_04335</name>
</gene>
<dbReference type="InterPro" id="IPR000620">
    <property type="entry name" value="EamA_dom"/>
</dbReference>
<accession>A0ABU3TR16</accession>
<protein>
    <submittedName>
        <fullName evidence="8">EamA family transporter</fullName>
    </submittedName>
</protein>
<evidence type="ECO:0000256" key="6">
    <source>
        <dbReference type="SAM" id="Phobius"/>
    </source>
</evidence>
<feature type="domain" description="EamA" evidence="7">
    <location>
        <begin position="17"/>
        <end position="141"/>
    </location>
</feature>
<evidence type="ECO:0000256" key="1">
    <source>
        <dbReference type="ARBA" id="ARBA00004141"/>
    </source>
</evidence>
<feature type="domain" description="EamA" evidence="7">
    <location>
        <begin position="158"/>
        <end position="297"/>
    </location>
</feature>
<feature type="transmembrane region" description="Helical" evidence="6">
    <location>
        <begin position="39"/>
        <end position="59"/>
    </location>
</feature>
<feature type="transmembrane region" description="Helical" evidence="6">
    <location>
        <begin position="12"/>
        <end position="33"/>
    </location>
</feature>
<dbReference type="PANTHER" id="PTHR32322">
    <property type="entry name" value="INNER MEMBRANE TRANSPORTER"/>
    <property type="match status" value="1"/>
</dbReference>
<dbReference type="EMBL" id="JAVNWW010000001">
    <property type="protein sequence ID" value="MDU0808260.1"/>
    <property type="molecule type" value="Genomic_DNA"/>
</dbReference>
<keyword evidence="9" id="KW-1185">Reference proteome</keyword>
<evidence type="ECO:0000256" key="2">
    <source>
        <dbReference type="ARBA" id="ARBA00007362"/>
    </source>
</evidence>
<feature type="transmembrane region" description="Helical" evidence="6">
    <location>
        <begin position="71"/>
        <end position="89"/>
    </location>
</feature>
<dbReference type="Pfam" id="PF00892">
    <property type="entry name" value="EamA"/>
    <property type="match status" value="2"/>
</dbReference>
<comment type="caution">
    <text evidence="8">The sequence shown here is derived from an EMBL/GenBank/DDBJ whole genome shotgun (WGS) entry which is preliminary data.</text>
</comment>
<sequence length="305" mass="33395">MTKQASISPRVMISLGLLYLIWGSTFLSVRILLDYLPPLVITFSRNYTAGLLLLMWSIAGGHWKRMSAKHWRVHLQAGILLIALGNGFMSLAGRIVPSGFSSVFMALGPSLLVLFFWIDGRKPSIRKMLATGIGLLGIIALASQKTLAISGQEQGYLMGILYLSIAVIGWNIGVFRIQVTSANTYHFTQVCAIQMLFGAFIVSLISYFHGDFELIKIAALPFKAWSVFLYLALIGSMLGFSLFGYLSKACDATLVATYTYVNPVIALILGNLILDEPLSIGLLLASFLILFAVVLITTEKQKSIT</sequence>
<feature type="transmembrane region" description="Helical" evidence="6">
    <location>
        <begin position="155"/>
        <end position="175"/>
    </location>
</feature>
<evidence type="ECO:0000256" key="5">
    <source>
        <dbReference type="ARBA" id="ARBA00023136"/>
    </source>
</evidence>
<feature type="transmembrane region" description="Helical" evidence="6">
    <location>
        <begin position="253"/>
        <end position="274"/>
    </location>
</feature>
<dbReference type="PANTHER" id="PTHR32322:SF2">
    <property type="entry name" value="EAMA DOMAIN-CONTAINING PROTEIN"/>
    <property type="match status" value="1"/>
</dbReference>
<organism evidence="8 9">
    <name type="scientific">Aquirufa regiilacus</name>
    <dbReference type="NCBI Taxonomy" id="3024868"/>
    <lineage>
        <taxon>Bacteria</taxon>
        <taxon>Pseudomonadati</taxon>
        <taxon>Bacteroidota</taxon>
        <taxon>Cytophagia</taxon>
        <taxon>Cytophagales</taxon>
        <taxon>Flectobacillaceae</taxon>
        <taxon>Aquirufa</taxon>
    </lineage>
</organism>
<feature type="transmembrane region" description="Helical" evidence="6">
    <location>
        <begin position="95"/>
        <end position="117"/>
    </location>
</feature>